<comment type="caution">
    <text evidence="1">The sequence shown here is derived from an EMBL/GenBank/DDBJ whole genome shotgun (WGS) entry which is preliminary data.</text>
</comment>
<name>A0AAV7IHS4_COTGL</name>
<keyword evidence="2" id="KW-1185">Reference proteome</keyword>
<reference evidence="1 2" key="1">
    <citation type="journal article" date="2021" name="J. Hered.">
        <title>A chromosome-level genome assembly of the parasitoid wasp, Cotesia glomerata (Hymenoptera: Braconidae).</title>
        <authorList>
            <person name="Pinto B.J."/>
            <person name="Weis J.J."/>
            <person name="Gamble T."/>
            <person name="Ode P.J."/>
            <person name="Paul R."/>
            <person name="Zaspel J.M."/>
        </authorList>
    </citation>
    <scope>NUCLEOTIDE SEQUENCE [LARGE SCALE GENOMIC DNA]</scope>
    <source>
        <strain evidence="1">CgM1</strain>
    </source>
</reference>
<accession>A0AAV7IHS4</accession>
<sequence length="69" mass="7683">MSSRRSILRNIRLGNRDSLCRGFRKGPNHSAGPRERVMNGRHLHTKMASGILLQTIAGLWMGWDGPGSL</sequence>
<proteinExistence type="predicted"/>
<gene>
    <name evidence="1" type="ORF">KQX54_015483</name>
</gene>
<evidence type="ECO:0000313" key="2">
    <source>
        <dbReference type="Proteomes" id="UP000826195"/>
    </source>
</evidence>
<evidence type="ECO:0000313" key="1">
    <source>
        <dbReference type="EMBL" id="KAH0552799.1"/>
    </source>
</evidence>
<organism evidence="1 2">
    <name type="scientific">Cotesia glomerata</name>
    <name type="common">Lepidopteran parasitic wasp</name>
    <name type="synonym">Apanteles glomeratus</name>
    <dbReference type="NCBI Taxonomy" id="32391"/>
    <lineage>
        <taxon>Eukaryota</taxon>
        <taxon>Metazoa</taxon>
        <taxon>Ecdysozoa</taxon>
        <taxon>Arthropoda</taxon>
        <taxon>Hexapoda</taxon>
        <taxon>Insecta</taxon>
        <taxon>Pterygota</taxon>
        <taxon>Neoptera</taxon>
        <taxon>Endopterygota</taxon>
        <taxon>Hymenoptera</taxon>
        <taxon>Apocrita</taxon>
        <taxon>Ichneumonoidea</taxon>
        <taxon>Braconidae</taxon>
        <taxon>Microgastrinae</taxon>
        <taxon>Cotesia</taxon>
    </lineage>
</organism>
<dbReference type="Proteomes" id="UP000826195">
    <property type="component" value="Unassembled WGS sequence"/>
</dbReference>
<protein>
    <submittedName>
        <fullName evidence="1">Uncharacterized protein</fullName>
    </submittedName>
</protein>
<dbReference type="AlphaFoldDB" id="A0AAV7IHS4"/>
<dbReference type="EMBL" id="JAHXZJ010001492">
    <property type="protein sequence ID" value="KAH0552799.1"/>
    <property type="molecule type" value="Genomic_DNA"/>
</dbReference>